<proteinExistence type="predicted"/>
<sequence length="103" mass="11350">MVLSEENVGRKGSEGTRKENVGRRVLLEEVLPEGICLAERGLHFDDQGSNVVTPRRLVNIMLGADMLHAVDVVDAFIHPTTLSPSPLAQLSLERCTLLRAKYV</sequence>
<reference evidence="2" key="1">
    <citation type="submission" date="2017-02" db="UniProtKB">
        <authorList>
            <consortium name="WormBaseParasite"/>
        </authorList>
    </citation>
    <scope>IDENTIFICATION</scope>
</reference>
<evidence type="ECO:0000313" key="2">
    <source>
        <dbReference type="WBParaSite" id="ALUE_0001860701-mRNA-1"/>
    </source>
</evidence>
<organism evidence="1 2">
    <name type="scientific">Ascaris lumbricoides</name>
    <name type="common">Giant roundworm</name>
    <dbReference type="NCBI Taxonomy" id="6252"/>
    <lineage>
        <taxon>Eukaryota</taxon>
        <taxon>Metazoa</taxon>
        <taxon>Ecdysozoa</taxon>
        <taxon>Nematoda</taxon>
        <taxon>Chromadorea</taxon>
        <taxon>Rhabditida</taxon>
        <taxon>Spirurina</taxon>
        <taxon>Ascaridomorpha</taxon>
        <taxon>Ascaridoidea</taxon>
        <taxon>Ascarididae</taxon>
        <taxon>Ascaris</taxon>
    </lineage>
</organism>
<keyword evidence="1" id="KW-1185">Reference proteome</keyword>
<dbReference type="WBParaSite" id="ALUE_0001860701-mRNA-1">
    <property type="protein sequence ID" value="ALUE_0001860701-mRNA-1"/>
    <property type="gene ID" value="ALUE_0001860701"/>
</dbReference>
<dbReference type="AlphaFoldDB" id="A0A0M3IJ28"/>
<name>A0A0M3IJ28_ASCLU</name>
<evidence type="ECO:0000313" key="1">
    <source>
        <dbReference type="Proteomes" id="UP000036681"/>
    </source>
</evidence>
<dbReference type="Proteomes" id="UP000036681">
    <property type="component" value="Unplaced"/>
</dbReference>
<accession>A0A0M3IJ28</accession>
<protein>
    <submittedName>
        <fullName evidence="2">Reverse transcriptase Ty1/copia-type domain-containing protein</fullName>
    </submittedName>
</protein>